<dbReference type="EMBL" id="JAAPAP010000006">
    <property type="protein sequence ID" value="NHN77690.1"/>
    <property type="molecule type" value="Genomic_DNA"/>
</dbReference>
<organism evidence="1 2">
    <name type="scientific">Azotobacter chroococcum</name>
    <dbReference type="NCBI Taxonomy" id="353"/>
    <lineage>
        <taxon>Bacteria</taxon>
        <taxon>Pseudomonadati</taxon>
        <taxon>Pseudomonadota</taxon>
        <taxon>Gammaproteobacteria</taxon>
        <taxon>Pseudomonadales</taxon>
        <taxon>Pseudomonadaceae</taxon>
        <taxon>Azotobacter</taxon>
    </lineage>
</organism>
<reference evidence="1" key="1">
    <citation type="submission" date="2020-03" db="EMBL/GenBank/DDBJ databases">
        <title>Genome assembly of Azotobacter chroococcum W5.</title>
        <authorList>
            <person name="Kannepalli A."/>
        </authorList>
    </citation>
    <scope>NUCLEOTIDE SEQUENCE</scope>
    <source>
        <strain evidence="1">W5</strain>
    </source>
</reference>
<proteinExistence type="predicted"/>
<sequence length="158" mass="17557">MNIRNPRYNAHRTIDVDIEHPDYGWIPYTASPDDIHSEVCRSRYAAALAGEYGEIAPYVAPVPTVEELAAQYERAVQQHLDETAKGYGYDDIKSAVTYADEPAVPRFQAEGLAFRAWRSLCWDYCYSLLDAVQAGTTPLPALEEVLAGLPALEVSYGN</sequence>
<dbReference type="AlphaFoldDB" id="A0AA44C6L9"/>
<dbReference type="Proteomes" id="UP000736384">
    <property type="component" value="Unassembled WGS sequence"/>
</dbReference>
<protein>
    <submittedName>
        <fullName evidence="1">Uncharacterized protein</fullName>
    </submittedName>
</protein>
<name>A0AA44C6L9_9GAMM</name>
<accession>A0AA44C6L9</accession>
<evidence type="ECO:0000313" key="1">
    <source>
        <dbReference type="EMBL" id="NHN77690.1"/>
    </source>
</evidence>
<evidence type="ECO:0000313" key="2">
    <source>
        <dbReference type="Proteomes" id="UP000736384"/>
    </source>
</evidence>
<dbReference type="RefSeq" id="WP_165892578.1">
    <property type="nucleotide sequence ID" value="NZ_JAAPAP010000006.1"/>
</dbReference>
<comment type="caution">
    <text evidence="1">The sequence shown here is derived from an EMBL/GenBank/DDBJ whole genome shotgun (WGS) entry which is preliminary data.</text>
</comment>
<gene>
    <name evidence="1" type="ORF">HA520_10405</name>
</gene>